<sequence length="50" mass="5564">MWPVIVVSLISRPELAEQIPQDGLADFGAIERRLEHGRSLIEAWIIPVAA</sequence>
<proteinExistence type="predicted"/>
<organism evidence="1">
    <name type="scientific">Thermosporothrix sp. COM3</name>
    <dbReference type="NCBI Taxonomy" id="2490863"/>
    <lineage>
        <taxon>Bacteria</taxon>
        <taxon>Bacillati</taxon>
        <taxon>Chloroflexota</taxon>
        <taxon>Ktedonobacteria</taxon>
        <taxon>Ktedonobacterales</taxon>
        <taxon>Thermosporotrichaceae</taxon>
        <taxon>Thermosporothrix</taxon>
    </lineage>
</organism>
<name>A0A455SMP3_9CHLR</name>
<dbReference type="EMBL" id="AP019376">
    <property type="protein sequence ID" value="BBH87475.1"/>
    <property type="molecule type" value="Genomic_DNA"/>
</dbReference>
<reference evidence="1" key="1">
    <citation type="submission" date="2018-12" db="EMBL/GenBank/DDBJ databases">
        <title>Novel natural products biosynthetic potential of the class Ktedonobacteria.</title>
        <authorList>
            <person name="Zheng Y."/>
            <person name="Saitou A."/>
            <person name="Wang C.M."/>
            <person name="Toyoda A."/>
            <person name="Minakuchi Y."/>
            <person name="Sekiguchi Y."/>
            <person name="Ueda K."/>
            <person name="Takano H."/>
            <person name="Sakai Y."/>
            <person name="Yokota A."/>
            <person name="Yabe S."/>
        </authorList>
    </citation>
    <scope>NUCLEOTIDE SEQUENCE</scope>
    <source>
        <strain evidence="1">COM3</strain>
    </source>
</reference>
<evidence type="ECO:0000313" key="1">
    <source>
        <dbReference type="EMBL" id="BBH87475.1"/>
    </source>
</evidence>
<gene>
    <name evidence="1" type="ORF">KTC_22260</name>
</gene>
<protein>
    <submittedName>
        <fullName evidence="1">Uncharacterized protein</fullName>
    </submittedName>
</protein>
<dbReference type="AlphaFoldDB" id="A0A455SMP3"/>
<accession>A0A455SMP3</accession>